<dbReference type="Proteomes" id="UP001331515">
    <property type="component" value="Unassembled WGS sequence"/>
</dbReference>
<name>A0AAN8DH96_CHAGU</name>
<gene>
    <name evidence="1" type="ORF">CgunFtcFv8_024758</name>
</gene>
<comment type="caution">
    <text evidence="1">The sequence shown here is derived from an EMBL/GenBank/DDBJ whole genome shotgun (WGS) entry which is preliminary data.</text>
</comment>
<reference evidence="1 2" key="1">
    <citation type="journal article" date="2023" name="Mol. Biol. Evol.">
        <title>Genomics of Secondarily Temperate Adaptation in the Only Non-Antarctic Icefish.</title>
        <authorList>
            <person name="Rivera-Colon A.G."/>
            <person name="Rayamajhi N."/>
            <person name="Minhas B.F."/>
            <person name="Madrigal G."/>
            <person name="Bilyk K.T."/>
            <person name="Yoon V."/>
            <person name="Hune M."/>
            <person name="Gregory S."/>
            <person name="Cheng C.H.C."/>
            <person name="Catchen J.M."/>
        </authorList>
    </citation>
    <scope>NUCLEOTIDE SEQUENCE [LARGE SCALE GENOMIC DNA]</scope>
    <source>
        <tissue evidence="1">White muscle</tissue>
    </source>
</reference>
<proteinExistence type="predicted"/>
<sequence length="97" mass="10689">MIGGRIGGFSSLFHPGLLLTRRAGSNRPGRGVIIPRVQTLISWNTFPRQRRELPRPPRLSLSPAPLQEAAFASSPRLKGSINGGSLLRFHLTEHISR</sequence>
<organism evidence="1 2">
    <name type="scientific">Champsocephalus gunnari</name>
    <name type="common">Mackerel icefish</name>
    <dbReference type="NCBI Taxonomy" id="52237"/>
    <lineage>
        <taxon>Eukaryota</taxon>
        <taxon>Metazoa</taxon>
        <taxon>Chordata</taxon>
        <taxon>Craniata</taxon>
        <taxon>Vertebrata</taxon>
        <taxon>Euteleostomi</taxon>
        <taxon>Actinopterygii</taxon>
        <taxon>Neopterygii</taxon>
        <taxon>Teleostei</taxon>
        <taxon>Neoteleostei</taxon>
        <taxon>Acanthomorphata</taxon>
        <taxon>Eupercaria</taxon>
        <taxon>Perciformes</taxon>
        <taxon>Notothenioidei</taxon>
        <taxon>Channichthyidae</taxon>
        <taxon>Champsocephalus</taxon>
    </lineage>
</organism>
<dbReference type="EMBL" id="JAURVH010001523">
    <property type="protein sequence ID" value="KAK5921018.1"/>
    <property type="molecule type" value="Genomic_DNA"/>
</dbReference>
<evidence type="ECO:0000313" key="2">
    <source>
        <dbReference type="Proteomes" id="UP001331515"/>
    </source>
</evidence>
<protein>
    <submittedName>
        <fullName evidence="1">Uncharacterized protein</fullName>
    </submittedName>
</protein>
<dbReference type="AlphaFoldDB" id="A0AAN8DH96"/>
<accession>A0AAN8DH96</accession>
<evidence type="ECO:0000313" key="1">
    <source>
        <dbReference type="EMBL" id="KAK5921018.1"/>
    </source>
</evidence>
<keyword evidence="2" id="KW-1185">Reference proteome</keyword>